<keyword evidence="4" id="KW-1185">Reference proteome</keyword>
<proteinExistence type="predicted"/>
<reference evidence="3" key="1">
    <citation type="journal article" date="2020" name="Stud. Mycol.">
        <title>101 Dothideomycetes genomes: a test case for predicting lifestyles and emergence of pathogens.</title>
        <authorList>
            <person name="Haridas S."/>
            <person name="Albert R."/>
            <person name="Binder M."/>
            <person name="Bloem J."/>
            <person name="Labutti K."/>
            <person name="Salamov A."/>
            <person name="Andreopoulos B."/>
            <person name="Baker S."/>
            <person name="Barry K."/>
            <person name="Bills G."/>
            <person name="Bluhm B."/>
            <person name="Cannon C."/>
            <person name="Castanera R."/>
            <person name="Culley D."/>
            <person name="Daum C."/>
            <person name="Ezra D."/>
            <person name="Gonzalez J."/>
            <person name="Henrissat B."/>
            <person name="Kuo A."/>
            <person name="Liang C."/>
            <person name="Lipzen A."/>
            <person name="Lutzoni F."/>
            <person name="Magnuson J."/>
            <person name="Mondo S."/>
            <person name="Nolan M."/>
            <person name="Ohm R."/>
            <person name="Pangilinan J."/>
            <person name="Park H.-J."/>
            <person name="Ramirez L."/>
            <person name="Alfaro M."/>
            <person name="Sun H."/>
            <person name="Tritt A."/>
            <person name="Yoshinaga Y."/>
            <person name="Zwiers L.-H."/>
            <person name="Turgeon B."/>
            <person name="Goodwin S."/>
            <person name="Spatafora J."/>
            <person name="Crous P."/>
            <person name="Grigoriev I."/>
        </authorList>
    </citation>
    <scope>NUCLEOTIDE SEQUENCE</scope>
    <source>
        <strain evidence="3">ATCC 16933</strain>
    </source>
</reference>
<accession>A0A6A6PBB1</accession>
<dbReference type="GO" id="GO:0006325">
    <property type="term" value="P:chromatin organization"/>
    <property type="evidence" value="ECO:0007669"/>
    <property type="project" value="TreeGrafter"/>
</dbReference>
<feature type="domain" description="FAM50A/XAP5 C-terminal" evidence="2">
    <location>
        <begin position="193"/>
        <end position="369"/>
    </location>
</feature>
<feature type="compositionally biased region" description="Basic and acidic residues" evidence="1">
    <location>
        <begin position="127"/>
        <end position="136"/>
    </location>
</feature>
<feature type="compositionally biased region" description="Polar residues" evidence="1">
    <location>
        <begin position="1"/>
        <end position="40"/>
    </location>
</feature>
<feature type="compositionally biased region" description="Basic and acidic residues" evidence="1">
    <location>
        <begin position="53"/>
        <end position="68"/>
    </location>
</feature>
<dbReference type="Pfam" id="PF04921">
    <property type="entry name" value="XAP5"/>
    <property type="match status" value="1"/>
</dbReference>
<dbReference type="AlphaFoldDB" id="A0A6A6PBB1"/>
<evidence type="ECO:0000313" key="4">
    <source>
        <dbReference type="Proteomes" id="UP000799766"/>
    </source>
</evidence>
<dbReference type="GO" id="GO:0005634">
    <property type="term" value="C:nucleus"/>
    <property type="evidence" value="ECO:0007669"/>
    <property type="project" value="InterPro"/>
</dbReference>
<dbReference type="PANTHER" id="PTHR12722:SF0">
    <property type="entry name" value="PROTEIN FAM50A"/>
    <property type="match status" value="1"/>
</dbReference>
<name>A0A6A6PBB1_9PEZI</name>
<sequence>MSNPSSADQSRTSTPNPNAAASRFTSQNTTAEDLLKSQTVGLVHLSDFRKRRAEALELKAREEQERSLGRSPGPPAPGTPGEGGATPQPVKKKRKKVPKGKLSFAFDDEEDGELAETSAAPSPRRSNTPDERKKDVSEDDTATAAPLKKRLGPNSGVTVTPKAMTKSILLREAQTREQLRKEFLVMQAAVKATEIAIPFVFYDGTNTPGGVCRMKKGEQVWLFLDKARKTGARRKVGGERSQREWARVGVDDLVLVRGEIIIPHHYDFYYFIVNKTIGFDGQLFKYSAQPTAASPVIAEEDEDAAIADPLARADKSKEKSSVKVEELEGYHDEPTLTKVVDRRWYERNKHIFPASLWEEFDPGKDYSKGIRKDPSGNAFFFS</sequence>
<evidence type="ECO:0000313" key="3">
    <source>
        <dbReference type="EMBL" id="KAF2461198.1"/>
    </source>
</evidence>
<dbReference type="Proteomes" id="UP000799766">
    <property type="component" value="Unassembled WGS sequence"/>
</dbReference>
<organism evidence="3 4">
    <name type="scientific">Lineolata rhizophorae</name>
    <dbReference type="NCBI Taxonomy" id="578093"/>
    <lineage>
        <taxon>Eukaryota</taxon>
        <taxon>Fungi</taxon>
        <taxon>Dikarya</taxon>
        <taxon>Ascomycota</taxon>
        <taxon>Pezizomycotina</taxon>
        <taxon>Dothideomycetes</taxon>
        <taxon>Dothideomycetes incertae sedis</taxon>
        <taxon>Lineolatales</taxon>
        <taxon>Lineolataceae</taxon>
        <taxon>Lineolata</taxon>
    </lineage>
</organism>
<dbReference type="InterPro" id="IPR048337">
    <property type="entry name" value="FAM50A/XAP5_C"/>
</dbReference>
<evidence type="ECO:0000259" key="2">
    <source>
        <dbReference type="Pfam" id="PF04921"/>
    </source>
</evidence>
<gene>
    <name evidence="3" type="ORF">BDY21DRAFT_383908</name>
</gene>
<evidence type="ECO:0000256" key="1">
    <source>
        <dbReference type="SAM" id="MobiDB-lite"/>
    </source>
</evidence>
<dbReference type="OrthoDB" id="1562195at2759"/>
<dbReference type="EMBL" id="MU001672">
    <property type="protein sequence ID" value="KAF2461198.1"/>
    <property type="molecule type" value="Genomic_DNA"/>
</dbReference>
<protein>
    <submittedName>
        <fullName evidence="3">XAP5, circadian clock regulator-domain-containing protein</fullName>
    </submittedName>
</protein>
<feature type="compositionally biased region" description="Basic residues" evidence="1">
    <location>
        <begin position="90"/>
        <end position="99"/>
    </location>
</feature>
<dbReference type="PANTHER" id="PTHR12722">
    <property type="entry name" value="XAP-5 PROTEIN-RELATED"/>
    <property type="match status" value="1"/>
</dbReference>
<dbReference type="InterPro" id="IPR007005">
    <property type="entry name" value="XAP5"/>
</dbReference>
<feature type="region of interest" description="Disordered" evidence="1">
    <location>
        <begin position="1"/>
        <end position="159"/>
    </location>
</feature>